<dbReference type="SUPFAM" id="SSF52266">
    <property type="entry name" value="SGNH hydrolase"/>
    <property type="match status" value="1"/>
</dbReference>
<keyword evidence="4" id="KW-1185">Reference proteome</keyword>
<accession>A0ABT3PRU4</accession>
<feature type="signal peptide" evidence="2">
    <location>
        <begin position="1"/>
        <end position="21"/>
    </location>
</feature>
<dbReference type="GO" id="GO:0016787">
    <property type="term" value="F:hydrolase activity"/>
    <property type="evidence" value="ECO:0007669"/>
    <property type="project" value="UniProtKB-KW"/>
</dbReference>
<dbReference type="Gene3D" id="3.40.50.1110">
    <property type="entry name" value="SGNH hydrolase"/>
    <property type="match status" value="2"/>
</dbReference>
<proteinExistence type="predicted"/>
<feature type="chain" id="PRO_5045878877" evidence="2">
    <location>
        <begin position="22"/>
        <end position="444"/>
    </location>
</feature>
<evidence type="ECO:0000256" key="2">
    <source>
        <dbReference type="SAM" id="SignalP"/>
    </source>
</evidence>
<dbReference type="Proteomes" id="UP001207918">
    <property type="component" value="Unassembled WGS sequence"/>
</dbReference>
<evidence type="ECO:0000313" key="3">
    <source>
        <dbReference type="EMBL" id="MCW9708569.1"/>
    </source>
</evidence>
<gene>
    <name evidence="3" type="ORF">J6I44_17035</name>
</gene>
<organism evidence="3 4">
    <name type="scientific">Fodinibius salsisoli</name>
    <dbReference type="NCBI Taxonomy" id="2820877"/>
    <lineage>
        <taxon>Bacteria</taxon>
        <taxon>Pseudomonadati</taxon>
        <taxon>Balneolota</taxon>
        <taxon>Balneolia</taxon>
        <taxon>Balneolales</taxon>
        <taxon>Balneolaceae</taxon>
        <taxon>Fodinibius</taxon>
    </lineage>
</organism>
<evidence type="ECO:0000313" key="4">
    <source>
        <dbReference type="Proteomes" id="UP001207918"/>
    </source>
</evidence>
<reference evidence="3 4" key="1">
    <citation type="submission" date="2021-03" db="EMBL/GenBank/DDBJ databases">
        <title>Aliifodinibius sp. nov., a new bacterium isolated from saline soil.</title>
        <authorList>
            <person name="Galisteo C."/>
            <person name="De La Haba R."/>
            <person name="Sanchez-Porro C."/>
            <person name="Ventosa A."/>
        </authorList>
    </citation>
    <scope>NUCLEOTIDE SEQUENCE [LARGE SCALE GENOMIC DNA]</scope>
    <source>
        <strain evidence="3 4">1BSP15-2V2</strain>
    </source>
</reference>
<comment type="caution">
    <text evidence="3">The sequence shown here is derived from an EMBL/GenBank/DDBJ whole genome shotgun (WGS) entry which is preliminary data.</text>
</comment>
<name>A0ABT3PRU4_9BACT</name>
<keyword evidence="3" id="KW-0378">Hydrolase</keyword>
<dbReference type="EMBL" id="JAGGJA010000014">
    <property type="protein sequence ID" value="MCW9708569.1"/>
    <property type="molecule type" value="Genomic_DNA"/>
</dbReference>
<feature type="region of interest" description="Disordered" evidence="1">
    <location>
        <begin position="88"/>
        <end position="121"/>
    </location>
</feature>
<evidence type="ECO:0000256" key="1">
    <source>
        <dbReference type="SAM" id="MobiDB-lite"/>
    </source>
</evidence>
<protein>
    <submittedName>
        <fullName evidence="3">SGNH/GDSL hydrolase family protein</fullName>
    </submittedName>
</protein>
<keyword evidence="2" id="KW-0732">Signal</keyword>
<dbReference type="InterPro" id="IPR036514">
    <property type="entry name" value="SGNH_hydro_sf"/>
</dbReference>
<sequence>MKLRKPLSLLILAFVITSVNLYSCKDFNDVTFEAESGSADFTTVAAVGNSLTAGFQSSALYNTGQRYSFPSLVAGQVESVQNFEQPLISDPGIGGRLELDSSLPPTDPSNTPVPTDEQGQPINADLDRPYNNLGVPGSILADFTGQDLPGAPYSARRGNNPFFDIVLRDMGATQAEQLAALNPTFVMFWLGNNDILRYVTSGGTENYLPPENFQQLYQASMQALAQTEAGAALFNIPDVASIPYVFLVRQRLVQQGAITFDEATGTYQLVTPQGNLPIYIETSEAPRVMQQNDFLLLPSSSYFAGIQSGNNPPPVSPLNPIPNNLVLDGPITSPPTGASEFAQARGVVQQYNNIIASAASSNGYALVDINARFSQILAEGGVTIGGETLRPVPGELFSFDGVHPSNQGHGVVANAAINAINNTFNANIQTIDISTIPRGIPVTN</sequence>
<dbReference type="RefSeq" id="WP_265767354.1">
    <property type="nucleotide sequence ID" value="NZ_JAGGJA010000014.1"/>
</dbReference>
<feature type="compositionally biased region" description="Polar residues" evidence="1">
    <location>
        <begin position="108"/>
        <end position="121"/>
    </location>
</feature>